<keyword evidence="2" id="KW-1185">Reference proteome</keyword>
<organism evidence="1 2">
    <name type="scientific">Aulographum hederae CBS 113979</name>
    <dbReference type="NCBI Taxonomy" id="1176131"/>
    <lineage>
        <taxon>Eukaryota</taxon>
        <taxon>Fungi</taxon>
        <taxon>Dikarya</taxon>
        <taxon>Ascomycota</taxon>
        <taxon>Pezizomycotina</taxon>
        <taxon>Dothideomycetes</taxon>
        <taxon>Pleosporomycetidae</taxon>
        <taxon>Aulographales</taxon>
        <taxon>Aulographaceae</taxon>
    </lineage>
</organism>
<accession>A0A6G1GL06</accession>
<proteinExistence type="predicted"/>
<evidence type="ECO:0000313" key="2">
    <source>
        <dbReference type="Proteomes" id="UP000800041"/>
    </source>
</evidence>
<evidence type="ECO:0000313" key="1">
    <source>
        <dbReference type="EMBL" id="KAF1981643.1"/>
    </source>
</evidence>
<reference evidence="1" key="1">
    <citation type="journal article" date="2020" name="Stud. Mycol.">
        <title>101 Dothideomycetes genomes: a test case for predicting lifestyles and emergence of pathogens.</title>
        <authorList>
            <person name="Haridas S."/>
            <person name="Albert R."/>
            <person name="Binder M."/>
            <person name="Bloem J."/>
            <person name="Labutti K."/>
            <person name="Salamov A."/>
            <person name="Andreopoulos B."/>
            <person name="Baker S."/>
            <person name="Barry K."/>
            <person name="Bills G."/>
            <person name="Bluhm B."/>
            <person name="Cannon C."/>
            <person name="Castanera R."/>
            <person name="Culley D."/>
            <person name="Daum C."/>
            <person name="Ezra D."/>
            <person name="Gonzalez J."/>
            <person name="Henrissat B."/>
            <person name="Kuo A."/>
            <person name="Liang C."/>
            <person name="Lipzen A."/>
            <person name="Lutzoni F."/>
            <person name="Magnuson J."/>
            <person name="Mondo S."/>
            <person name="Nolan M."/>
            <person name="Ohm R."/>
            <person name="Pangilinan J."/>
            <person name="Park H.-J."/>
            <person name="Ramirez L."/>
            <person name="Alfaro M."/>
            <person name="Sun H."/>
            <person name="Tritt A."/>
            <person name="Yoshinaga Y."/>
            <person name="Zwiers L.-H."/>
            <person name="Turgeon B."/>
            <person name="Goodwin S."/>
            <person name="Spatafora J."/>
            <person name="Crous P."/>
            <person name="Grigoriev I."/>
        </authorList>
    </citation>
    <scope>NUCLEOTIDE SEQUENCE</scope>
    <source>
        <strain evidence="1">CBS 113979</strain>
    </source>
</reference>
<protein>
    <submittedName>
        <fullName evidence="1">Uncharacterized protein</fullName>
    </submittedName>
</protein>
<sequence>MSDNCNAQSPARQAFRDYPQLSKQVVNSVSPSLYRACGPEHLRASLTCYCQKLPLASDRNIAKQVSFVGAIEQTDQSTN</sequence>
<dbReference type="OrthoDB" id="10534651at2759"/>
<dbReference type="EMBL" id="ML977196">
    <property type="protein sequence ID" value="KAF1981643.1"/>
    <property type="molecule type" value="Genomic_DNA"/>
</dbReference>
<dbReference type="Proteomes" id="UP000800041">
    <property type="component" value="Unassembled WGS sequence"/>
</dbReference>
<name>A0A6G1GL06_9PEZI</name>
<gene>
    <name evidence="1" type="ORF">K402DRAFT_440225</name>
</gene>
<dbReference type="AlphaFoldDB" id="A0A6G1GL06"/>